<keyword evidence="2" id="KW-0808">Transferase</keyword>
<feature type="transmembrane region" description="Helical" evidence="1">
    <location>
        <begin position="379"/>
        <end position="399"/>
    </location>
</feature>
<feature type="transmembrane region" description="Helical" evidence="1">
    <location>
        <begin position="60"/>
        <end position="80"/>
    </location>
</feature>
<name>A0A4R3UJC3_ROSSA</name>
<feature type="transmembrane region" description="Helical" evidence="1">
    <location>
        <begin position="117"/>
        <end position="134"/>
    </location>
</feature>
<evidence type="ECO:0000313" key="2">
    <source>
        <dbReference type="EMBL" id="TCU87832.1"/>
    </source>
</evidence>
<comment type="caution">
    <text evidence="2">The sequence shown here is derived from an EMBL/GenBank/DDBJ whole genome shotgun (WGS) entry which is preliminary data.</text>
</comment>
<keyword evidence="3" id="KW-1185">Reference proteome</keyword>
<dbReference type="GO" id="GO:0016740">
    <property type="term" value="F:transferase activity"/>
    <property type="evidence" value="ECO:0007669"/>
    <property type="project" value="UniProtKB-KW"/>
</dbReference>
<reference evidence="2 3" key="1">
    <citation type="submission" date="2019-03" db="EMBL/GenBank/DDBJ databases">
        <title>Genomic Encyclopedia of Type Strains, Phase IV (KMG-IV): sequencing the most valuable type-strain genomes for metagenomic binning, comparative biology and taxonomic classification.</title>
        <authorList>
            <person name="Goeker M."/>
        </authorList>
    </citation>
    <scope>NUCLEOTIDE SEQUENCE [LARGE SCALE GENOMIC DNA]</scope>
    <source>
        <strain evidence="2 3">DSM 654</strain>
    </source>
</reference>
<dbReference type="Proteomes" id="UP000295110">
    <property type="component" value="Unassembled WGS sequence"/>
</dbReference>
<feature type="transmembrane region" description="Helical" evidence="1">
    <location>
        <begin position="92"/>
        <end position="110"/>
    </location>
</feature>
<feature type="transmembrane region" description="Helical" evidence="1">
    <location>
        <begin position="146"/>
        <end position="173"/>
    </location>
</feature>
<feature type="transmembrane region" description="Helical" evidence="1">
    <location>
        <begin position="185"/>
        <end position="205"/>
    </location>
</feature>
<organism evidence="2 3">
    <name type="scientific">Roseateles saccharophilus</name>
    <name type="common">Pseudomonas saccharophila</name>
    <dbReference type="NCBI Taxonomy" id="304"/>
    <lineage>
        <taxon>Bacteria</taxon>
        <taxon>Pseudomonadati</taxon>
        <taxon>Pseudomonadota</taxon>
        <taxon>Betaproteobacteria</taxon>
        <taxon>Burkholderiales</taxon>
        <taxon>Sphaerotilaceae</taxon>
        <taxon>Roseateles</taxon>
    </lineage>
</organism>
<feature type="transmembrane region" description="Helical" evidence="1">
    <location>
        <begin position="319"/>
        <end position="337"/>
    </location>
</feature>
<dbReference type="OrthoDB" id="8914038at2"/>
<gene>
    <name evidence="2" type="ORF">EV671_104326</name>
</gene>
<dbReference type="EMBL" id="SMBU01000043">
    <property type="protein sequence ID" value="TCU87832.1"/>
    <property type="molecule type" value="Genomic_DNA"/>
</dbReference>
<evidence type="ECO:0000313" key="3">
    <source>
        <dbReference type="Proteomes" id="UP000295110"/>
    </source>
</evidence>
<keyword evidence="1" id="KW-0812">Transmembrane</keyword>
<protein>
    <submittedName>
        <fullName evidence="2">4-amino-4-deoxy-L-arabinose transferase-like glycosyltransferase</fullName>
    </submittedName>
</protein>
<proteinExistence type="predicted"/>
<keyword evidence="1" id="KW-1133">Transmembrane helix</keyword>
<feature type="transmembrane region" description="Helical" evidence="1">
    <location>
        <begin position="270"/>
        <end position="288"/>
    </location>
</feature>
<evidence type="ECO:0000256" key="1">
    <source>
        <dbReference type="SAM" id="Phobius"/>
    </source>
</evidence>
<dbReference type="RefSeq" id="WP_132576276.1">
    <property type="nucleotide sequence ID" value="NZ_CBCSGL010000055.1"/>
</dbReference>
<feature type="transmembrane region" description="Helical" evidence="1">
    <location>
        <begin position="294"/>
        <end position="312"/>
    </location>
</feature>
<feature type="transmembrane region" description="Helical" evidence="1">
    <location>
        <begin position="349"/>
        <end position="367"/>
    </location>
</feature>
<keyword evidence="1" id="KW-0472">Membrane</keyword>
<accession>A0A4R3UJC3</accession>
<sequence length="574" mass="63271">MLSVVLTAGRGIELTDEAFYWLQLRYWQQFDFQFSFFAAYLDGLFWLLRERIDLMRIAGAALIAASSATMFVQLAAYVRWQCPGIEIPERRFAWLAALLGLTHYAYMWTLRGPSYNTMAFFGCALASALLLAWLRRAGRRALLGLLYGLVLGMTVFCKITTAVLLLALHCAMLLLHHRDWSWRSFWTLAGTAALGVGLNLGYVTWRDPAWWQTVMDGLAFQRAMEARDPLLSLRAVLWSWQREAPLPLLAAMAVAIGAQVMLLRRAAVHAAAGLMLFTMAALGVWMLVTTEVRGGWLLVVAFASCSLVLQLAHGRVRPRLLPCAVVCGLVFGLPLAYSFGTNMPLADHSLMAAAFPLCGLLCGLWVLRGWGHIGEGALALGALLLSLPVLAPMTWPWLYAQQTYRLHGSLLEARVPLSDNARYRALLTDTRTAGALNQLADTLKLAGFKPGQPMIEFTGGLPGIVDVLAGQPVGVAWLLGNYPGSSAAAGIVLSRVSIEQWRQTWLITSVDASRRIRGWDAMLNKRLGQRCHERVASFSFSPPQSARHDRPGWPIELSVWRPLAVCLPGGVDAQ</sequence>
<dbReference type="AlphaFoldDB" id="A0A4R3UJC3"/>